<keyword evidence="5" id="KW-0472">Membrane</keyword>
<comment type="caution">
    <text evidence="6">The sequence shown here is derived from an EMBL/GenBank/DDBJ whole genome shotgun (WGS) entry which is preliminary data.</text>
</comment>
<protein>
    <recommendedName>
        <fullName evidence="7">Biopolymer transport protein ExbD/TolR</fullName>
    </recommendedName>
</protein>
<keyword evidence="4" id="KW-1133">Transmembrane helix</keyword>
<dbReference type="Pfam" id="PF02472">
    <property type="entry name" value="ExbD"/>
    <property type="match status" value="1"/>
</dbReference>
<organism evidence="6">
    <name type="scientific">marine sediment metagenome</name>
    <dbReference type="NCBI Taxonomy" id="412755"/>
    <lineage>
        <taxon>unclassified sequences</taxon>
        <taxon>metagenomes</taxon>
        <taxon>ecological metagenomes</taxon>
    </lineage>
</organism>
<proteinExistence type="predicted"/>
<dbReference type="Gene3D" id="3.30.420.270">
    <property type="match status" value="1"/>
</dbReference>
<evidence type="ECO:0000256" key="4">
    <source>
        <dbReference type="ARBA" id="ARBA00022989"/>
    </source>
</evidence>
<dbReference type="GO" id="GO:0022857">
    <property type="term" value="F:transmembrane transporter activity"/>
    <property type="evidence" value="ECO:0007669"/>
    <property type="project" value="InterPro"/>
</dbReference>
<evidence type="ECO:0000256" key="2">
    <source>
        <dbReference type="ARBA" id="ARBA00022475"/>
    </source>
</evidence>
<sequence length="100" mass="11280">MLVLLIIFMVTAPMMHSGIGINLPQAETQSAPAEEGLAISITADRYIHIKDQVINQFLLEQKLKEYFYGQTKKTVYIRADESLPYGYVIHILDIIKKAGV</sequence>
<feature type="non-terminal residue" evidence="6">
    <location>
        <position position="100"/>
    </location>
</feature>
<dbReference type="PANTHER" id="PTHR30558:SF7">
    <property type="entry name" value="TOL-PAL SYSTEM PROTEIN TOLR"/>
    <property type="match status" value="1"/>
</dbReference>
<keyword evidence="3" id="KW-0812">Transmembrane</keyword>
<dbReference type="PANTHER" id="PTHR30558">
    <property type="entry name" value="EXBD MEMBRANE COMPONENT OF PMF-DRIVEN MACROMOLECULE IMPORT SYSTEM"/>
    <property type="match status" value="1"/>
</dbReference>
<dbReference type="InterPro" id="IPR003400">
    <property type="entry name" value="ExbD"/>
</dbReference>
<dbReference type="GO" id="GO:0005886">
    <property type="term" value="C:plasma membrane"/>
    <property type="evidence" value="ECO:0007669"/>
    <property type="project" value="UniProtKB-SubCell"/>
</dbReference>
<evidence type="ECO:0008006" key="7">
    <source>
        <dbReference type="Google" id="ProtNLM"/>
    </source>
</evidence>
<evidence type="ECO:0000256" key="1">
    <source>
        <dbReference type="ARBA" id="ARBA00004162"/>
    </source>
</evidence>
<keyword evidence="2" id="KW-1003">Cell membrane</keyword>
<accession>X1AUR1</accession>
<reference evidence="6" key="1">
    <citation type="journal article" date="2014" name="Front. Microbiol.">
        <title>High frequency of phylogenetically diverse reductive dehalogenase-homologous genes in deep subseafloor sedimentary metagenomes.</title>
        <authorList>
            <person name="Kawai M."/>
            <person name="Futagami T."/>
            <person name="Toyoda A."/>
            <person name="Takaki Y."/>
            <person name="Nishi S."/>
            <person name="Hori S."/>
            <person name="Arai W."/>
            <person name="Tsubouchi T."/>
            <person name="Morono Y."/>
            <person name="Uchiyama I."/>
            <person name="Ito T."/>
            <person name="Fujiyama A."/>
            <person name="Inagaki F."/>
            <person name="Takami H."/>
        </authorList>
    </citation>
    <scope>NUCLEOTIDE SEQUENCE</scope>
    <source>
        <strain evidence="6">Expedition CK06-06</strain>
    </source>
</reference>
<gene>
    <name evidence="6" type="ORF">S01H4_35035</name>
</gene>
<evidence type="ECO:0000256" key="5">
    <source>
        <dbReference type="ARBA" id="ARBA00023136"/>
    </source>
</evidence>
<name>X1AUR1_9ZZZZ</name>
<evidence type="ECO:0000256" key="3">
    <source>
        <dbReference type="ARBA" id="ARBA00022692"/>
    </source>
</evidence>
<dbReference type="EMBL" id="BART01018582">
    <property type="protein sequence ID" value="GAG75978.1"/>
    <property type="molecule type" value="Genomic_DNA"/>
</dbReference>
<comment type="subcellular location">
    <subcellularLocation>
        <location evidence="1">Cell membrane</location>
        <topology evidence="1">Single-pass membrane protein</topology>
    </subcellularLocation>
</comment>
<dbReference type="AlphaFoldDB" id="X1AUR1"/>
<evidence type="ECO:0000313" key="6">
    <source>
        <dbReference type="EMBL" id="GAG75978.1"/>
    </source>
</evidence>